<evidence type="ECO:0000313" key="2">
    <source>
        <dbReference type="EMBL" id="GAA2737543.1"/>
    </source>
</evidence>
<comment type="caution">
    <text evidence="2">The sequence shown here is derived from an EMBL/GenBank/DDBJ whole genome shotgun (WGS) entry which is preliminary data.</text>
</comment>
<proteinExistence type="predicted"/>
<evidence type="ECO:0000259" key="1">
    <source>
        <dbReference type="Pfam" id="PF01609"/>
    </source>
</evidence>
<dbReference type="EMBL" id="BAAATZ010000034">
    <property type="protein sequence ID" value="GAA2737543.1"/>
    <property type="molecule type" value="Genomic_DNA"/>
</dbReference>
<sequence>MRGRVGRPRRRPEKLLADQGYDHDKYRRLLWQRGIKPVIALRGTPHGSGLGTQRYVVERTIGLLHWFRRLRIRWEIRDDIHEAFLLLAAALICWRRLARTLLGPLTPLRPSTVCWGLGCNRTVSGISKSGVTRPGSALPPPTSGITELCELTSVDAPIPTAHPSAGYAASCRS</sequence>
<feature type="domain" description="Transposase IS4-like" evidence="1">
    <location>
        <begin position="9"/>
        <end position="92"/>
    </location>
</feature>
<dbReference type="InterPro" id="IPR002559">
    <property type="entry name" value="Transposase_11"/>
</dbReference>
<gene>
    <name evidence="2" type="ORF">GCM10010439_68070</name>
</gene>
<evidence type="ECO:0000313" key="3">
    <source>
        <dbReference type="Proteomes" id="UP001501842"/>
    </source>
</evidence>
<dbReference type="PANTHER" id="PTHR30007:SF1">
    <property type="entry name" value="BLR1914 PROTEIN"/>
    <property type="match status" value="1"/>
</dbReference>
<accession>A0ABN3URN5</accession>
<organism evidence="2 3">
    <name type="scientific">Actinocorallia aurantiaca</name>
    <dbReference type="NCBI Taxonomy" id="46204"/>
    <lineage>
        <taxon>Bacteria</taxon>
        <taxon>Bacillati</taxon>
        <taxon>Actinomycetota</taxon>
        <taxon>Actinomycetes</taxon>
        <taxon>Streptosporangiales</taxon>
        <taxon>Thermomonosporaceae</taxon>
        <taxon>Actinocorallia</taxon>
    </lineage>
</organism>
<reference evidence="2 3" key="1">
    <citation type="journal article" date="2019" name="Int. J. Syst. Evol. Microbiol.">
        <title>The Global Catalogue of Microorganisms (GCM) 10K type strain sequencing project: providing services to taxonomists for standard genome sequencing and annotation.</title>
        <authorList>
            <consortium name="The Broad Institute Genomics Platform"/>
            <consortium name="The Broad Institute Genome Sequencing Center for Infectious Disease"/>
            <person name="Wu L."/>
            <person name="Ma J."/>
        </authorList>
    </citation>
    <scope>NUCLEOTIDE SEQUENCE [LARGE SCALE GENOMIC DNA]</scope>
    <source>
        <strain evidence="2 3">JCM 8201</strain>
    </source>
</reference>
<dbReference type="Proteomes" id="UP001501842">
    <property type="component" value="Unassembled WGS sequence"/>
</dbReference>
<dbReference type="PANTHER" id="PTHR30007">
    <property type="entry name" value="PHP DOMAIN PROTEIN"/>
    <property type="match status" value="1"/>
</dbReference>
<dbReference type="Pfam" id="PF01609">
    <property type="entry name" value="DDE_Tnp_1"/>
    <property type="match status" value="1"/>
</dbReference>
<name>A0ABN3URN5_9ACTN</name>
<protein>
    <recommendedName>
        <fullName evidence="1">Transposase IS4-like domain-containing protein</fullName>
    </recommendedName>
</protein>
<keyword evidence="3" id="KW-1185">Reference proteome</keyword>